<evidence type="ECO:0000313" key="3">
    <source>
        <dbReference type="Proteomes" id="UP001201812"/>
    </source>
</evidence>
<feature type="signal peptide" evidence="1">
    <location>
        <begin position="1"/>
        <end position="21"/>
    </location>
</feature>
<accession>A0AAD4R517</accession>
<feature type="chain" id="PRO_5041941816" description="Secreted protein" evidence="1">
    <location>
        <begin position="22"/>
        <end position="97"/>
    </location>
</feature>
<keyword evidence="3" id="KW-1185">Reference proteome</keyword>
<keyword evidence="1" id="KW-0732">Signal</keyword>
<name>A0AAD4R517_9BILA</name>
<evidence type="ECO:0000256" key="1">
    <source>
        <dbReference type="SAM" id="SignalP"/>
    </source>
</evidence>
<evidence type="ECO:0000313" key="2">
    <source>
        <dbReference type="EMBL" id="KAI1710524.1"/>
    </source>
</evidence>
<organism evidence="2 3">
    <name type="scientific">Ditylenchus destructor</name>
    <dbReference type="NCBI Taxonomy" id="166010"/>
    <lineage>
        <taxon>Eukaryota</taxon>
        <taxon>Metazoa</taxon>
        <taxon>Ecdysozoa</taxon>
        <taxon>Nematoda</taxon>
        <taxon>Chromadorea</taxon>
        <taxon>Rhabditida</taxon>
        <taxon>Tylenchina</taxon>
        <taxon>Tylenchomorpha</taxon>
        <taxon>Sphaerularioidea</taxon>
        <taxon>Anguinidae</taxon>
        <taxon>Anguininae</taxon>
        <taxon>Ditylenchus</taxon>
    </lineage>
</organism>
<dbReference type="Proteomes" id="UP001201812">
    <property type="component" value="Unassembled WGS sequence"/>
</dbReference>
<reference evidence="2" key="1">
    <citation type="submission" date="2022-01" db="EMBL/GenBank/DDBJ databases">
        <title>Genome Sequence Resource for Two Populations of Ditylenchus destructor, the Migratory Endoparasitic Phytonematode.</title>
        <authorList>
            <person name="Zhang H."/>
            <person name="Lin R."/>
            <person name="Xie B."/>
        </authorList>
    </citation>
    <scope>NUCLEOTIDE SEQUENCE</scope>
    <source>
        <strain evidence="2">BazhouSP</strain>
    </source>
</reference>
<proteinExistence type="predicted"/>
<protein>
    <recommendedName>
        <fullName evidence="4">Secreted protein</fullName>
    </recommendedName>
</protein>
<dbReference type="AlphaFoldDB" id="A0AAD4R517"/>
<sequence length="97" mass="11442">MKEISTFRLLLYLMLFYEVDTWLINRETPQSFGLNPHSAIKRSISNAVIESANCEHIELIDCEEYESNEMRCMVTATGMPCCRCVGKLKKRRSWKFW</sequence>
<evidence type="ECO:0008006" key="4">
    <source>
        <dbReference type="Google" id="ProtNLM"/>
    </source>
</evidence>
<dbReference type="EMBL" id="JAKKPZ010000025">
    <property type="protein sequence ID" value="KAI1710524.1"/>
    <property type="molecule type" value="Genomic_DNA"/>
</dbReference>
<gene>
    <name evidence="2" type="ORF">DdX_10582</name>
</gene>
<comment type="caution">
    <text evidence="2">The sequence shown here is derived from an EMBL/GenBank/DDBJ whole genome shotgun (WGS) entry which is preliminary data.</text>
</comment>